<organism evidence="1">
    <name type="scientific">Rhizophora mucronata</name>
    <name type="common">Asiatic mangrove</name>
    <dbReference type="NCBI Taxonomy" id="61149"/>
    <lineage>
        <taxon>Eukaryota</taxon>
        <taxon>Viridiplantae</taxon>
        <taxon>Streptophyta</taxon>
        <taxon>Embryophyta</taxon>
        <taxon>Tracheophyta</taxon>
        <taxon>Spermatophyta</taxon>
        <taxon>Magnoliopsida</taxon>
        <taxon>eudicotyledons</taxon>
        <taxon>Gunneridae</taxon>
        <taxon>Pentapetalae</taxon>
        <taxon>rosids</taxon>
        <taxon>fabids</taxon>
        <taxon>Malpighiales</taxon>
        <taxon>Rhizophoraceae</taxon>
        <taxon>Rhizophora</taxon>
    </lineage>
</organism>
<accession>A0A2P2IU17</accession>
<dbReference type="AlphaFoldDB" id="A0A2P2IU17"/>
<dbReference type="EMBL" id="GGEC01004242">
    <property type="protein sequence ID" value="MBW84725.1"/>
    <property type="molecule type" value="Transcribed_RNA"/>
</dbReference>
<name>A0A2P2IU17_RHIMU</name>
<sequence>MNERGVKKTPGSSMIELDGAVNEFIAGEIQAHPDAKQMYDKKELLESVKAADSVGYVAETAGVFKEDLNE</sequence>
<protein>
    <submittedName>
        <fullName evidence="1">Uncharacterized protein</fullName>
    </submittedName>
</protein>
<reference evidence="1" key="1">
    <citation type="submission" date="2018-02" db="EMBL/GenBank/DDBJ databases">
        <title>Rhizophora mucronata_Transcriptome.</title>
        <authorList>
            <person name="Meera S.P."/>
            <person name="Sreeshan A."/>
            <person name="Augustine A."/>
        </authorList>
    </citation>
    <scope>NUCLEOTIDE SEQUENCE</scope>
    <source>
        <tissue evidence="1">Leaf</tissue>
    </source>
</reference>
<evidence type="ECO:0000313" key="1">
    <source>
        <dbReference type="EMBL" id="MBW84725.1"/>
    </source>
</evidence>
<proteinExistence type="predicted"/>